<accession>A0A8J2MLE4</accession>
<dbReference type="AlphaFoldDB" id="A0A8J2MLE4"/>
<dbReference type="Proteomes" id="UP000746747">
    <property type="component" value="Unassembled WGS sequence"/>
</dbReference>
<name>A0A8J2MLE4_9BILA</name>
<evidence type="ECO:0000313" key="2">
    <source>
        <dbReference type="EMBL" id="CAG9532575.1"/>
    </source>
</evidence>
<gene>
    <name evidence="2" type="ORF">CJOHNSTONI_LOCUS2876</name>
</gene>
<feature type="compositionally biased region" description="Basic and acidic residues" evidence="1">
    <location>
        <begin position="64"/>
        <end position="81"/>
    </location>
</feature>
<protein>
    <submittedName>
        <fullName evidence="2">Uncharacterized protein</fullName>
    </submittedName>
</protein>
<organism evidence="2 3">
    <name type="scientific">Cercopithifilaria johnstoni</name>
    <dbReference type="NCBI Taxonomy" id="2874296"/>
    <lineage>
        <taxon>Eukaryota</taxon>
        <taxon>Metazoa</taxon>
        <taxon>Ecdysozoa</taxon>
        <taxon>Nematoda</taxon>
        <taxon>Chromadorea</taxon>
        <taxon>Rhabditida</taxon>
        <taxon>Spirurina</taxon>
        <taxon>Spiruromorpha</taxon>
        <taxon>Filarioidea</taxon>
        <taxon>Onchocercidae</taxon>
        <taxon>Cercopithifilaria</taxon>
    </lineage>
</organism>
<feature type="region of interest" description="Disordered" evidence="1">
    <location>
        <begin position="52"/>
        <end position="81"/>
    </location>
</feature>
<evidence type="ECO:0000256" key="1">
    <source>
        <dbReference type="SAM" id="MobiDB-lite"/>
    </source>
</evidence>
<evidence type="ECO:0000313" key="3">
    <source>
        <dbReference type="Proteomes" id="UP000746747"/>
    </source>
</evidence>
<proteinExistence type="predicted"/>
<keyword evidence="3" id="KW-1185">Reference proteome</keyword>
<dbReference type="EMBL" id="CAKAEH010001024">
    <property type="protein sequence ID" value="CAG9532575.1"/>
    <property type="molecule type" value="Genomic_DNA"/>
</dbReference>
<comment type="caution">
    <text evidence="2">The sequence shown here is derived from an EMBL/GenBank/DDBJ whole genome shotgun (WGS) entry which is preliminary data.</text>
</comment>
<reference evidence="2" key="1">
    <citation type="submission" date="2021-09" db="EMBL/GenBank/DDBJ databases">
        <authorList>
            <consortium name="Pathogen Informatics"/>
        </authorList>
    </citation>
    <scope>NUCLEOTIDE SEQUENCE</scope>
</reference>
<sequence length="81" mass="9226">MVCVVCILPPILLAIYIKFIQPVILRLLPESWKMKFNALLYPTCPIPTSTQNVATASDKAPNVHSRDVQKRDEYPESNKQE</sequence>
<dbReference type="OrthoDB" id="10062823at2759"/>